<evidence type="ECO:0000256" key="1">
    <source>
        <dbReference type="ARBA" id="ARBA00023054"/>
    </source>
</evidence>
<sequence>MRAAVCQQRTSSSGCSALFPRYRRHFSLAPFGIDQVWDLTDTAVSAGDPSVVGGVHMSFSYDRVFGPEATQEEVYREVEPAIQEVLGGVNAAVLCYGQTSAGKTFTMEGLEGAGCGEELRGIAQRAFATLFDGAGAGGIRCFRLSMLDIYQERLRDLLCPDSRADLKVME</sequence>
<dbReference type="InterPro" id="IPR027640">
    <property type="entry name" value="Kinesin-like_fam"/>
</dbReference>
<keyword evidence="3" id="KW-0067">ATP-binding</keyword>
<dbReference type="InterPro" id="IPR036961">
    <property type="entry name" value="Kinesin_motor_dom_sf"/>
</dbReference>
<dbReference type="InterPro" id="IPR027417">
    <property type="entry name" value="P-loop_NTPase"/>
</dbReference>
<proteinExistence type="inferred from homology"/>
<dbReference type="EMBL" id="CAUYUJ010004679">
    <property type="protein sequence ID" value="CAK0810524.1"/>
    <property type="molecule type" value="Genomic_DNA"/>
</dbReference>
<dbReference type="PROSITE" id="PS50067">
    <property type="entry name" value="KINESIN_MOTOR_2"/>
    <property type="match status" value="1"/>
</dbReference>
<evidence type="ECO:0000313" key="6">
    <source>
        <dbReference type="Proteomes" id="UP001189429"/>
    </source>
</evidence>
<keyword evidence="1" id="KW-0175">Coiled coil</keyword>
<keyword evidence="6" id="KW-1185">Reference proteome</keyword>
<dbReference type="SUPFAM" id="SSF52540">
    <property type="entry name" value="P-loop containing nucleoside triphosphate hydrolases"/>
    <property type="match status" value="1"/>
</dbReference>
<feature type="domain" description="Kinesin motor" evidence="4">
    <location>
        <begin position="21"/>
        <end position="170"/>
    </location>
</feature>
<accession>A0ABN9QZB7</accession>
<dbReference type="Proteomes" id="UP001189429">
    <property type="component" value="Unassembled WGS sequence"/>
</dbReference>
<dbReference type="Gene3D" id="3.40.850.10">
    <property type="entry name" value="Kinesin motor domain"/>
    <property type="match status" value="1"/>
</dbReference>
<keyword evidence="2 3" id="KW-0505">Motor protein</keyword>
<dbReference type="PANTHER" id="PTHR47968:SF75">
    <property type="entry name" value="CENTROMERE-ASSOCIATED PROTEIN E"/>
    <property type="match status" value="1"/>
</dbReference>
<keyword evidence="3" id="KW-0547">Nucleotide-binding</keyword>
<evidence type="ECO:0000313" key="5">
    <source>
        <dbReference type="EMBL" id="CAK0810524.1"/>
    </source>
</evidence>
<evidence type="ECO:0000259" key="4">
    <source>
        <dbReference type="PROSITE" id="PS50067"/>
    </source>
</evidence>
<dbReference type="Pfam" id="PF00225">
    <property type="entry name" value="Kinesin"/>
    <property type="match status" value="1"/>
</dbReference>
<comment type="caution">
    <text evidence="5">The sequence shown here is derived from an EMBL/GenBank/DDBJ whole genome shotgun (WGS) entry which is preliminary data.</text>
</comment>
<comment type="similarity">
    <text evidence="3">Belongs to the TRAFAC class myosin-kinesin ATPase superfamily. Kinesin family.</text>
</comment>
<reference evidence="5" key="1">
    <citation type="submission" date="2023-10" db="EMBL/GenBank/DDBJ databases">
        <authorList>
            <person name="Chen Y."/>
            <person name="Shah S."/>
            <person name="Dougan E. K."/>
            <person name="Thang M."/>
            <person name="Chan C."/>
        </authorList>
    </citation>
    <scope>NUCLEOTIDE SEQUENCE [LARGE SCALE GENOMIC DNA]</scope>
</reference>
<organism evidence="5 6">
    <name type="scientific">Prorocentrum cordatum</name>
    <dbReference type="NCBI Taxonomy" id="2364126"/>
    <lineage>
        <taxon>Eukaryota</taxon>
        <taxon>Sar</taxon>
        <taxon>Alveolata</taxon>
        <taxon>Dinophyceae</taxon>
        <taxon>Prorocentrales</taxon>
        <taxon>Prorocentraceae</taxon>
        <taxon>Prorocentrum</taxon>
    </lineage>
</organism>
<evidence type="ECO:0000256" key="2">
    <source>
        <dbReference type="ARBA" id="ARBA00023175"/>
    </source>
</evidence>
<protein>
    <recommendedName>
        <fullName evidence="4">Kinesin motor domain-containing protein</fullName>
    </recommendedName>
</protein>
<dbReference type="SMART" id="SM00129">
    <property type="entry name" value="KISc"/>
    <property type="match status" value="1"/>
</dbReference>
<dbReference type="PANTHER" id="PTHR47968">
    <property type="entry name" value="CENTROMERE PROTEIN E"/>
    <property type="match status" value="1"/>
</dbReference>
<feature type="non-terminal residue" evidence="5">
    <location>
        <position position="170"/>
    </location>
</feature>
<evidence type="ECO:0000256" key="3">
    <source>
        <dbReference type="PROSITE-ProRule" id="PRU00283"/>
    </source>
</evidence>
<gene>
    <name evidence="5" type="ORF">PCOR1329_LOCUS15470</name>
</gene>
<name>A0ABN9QZB7_9DINO</name>
<dbReference type="InterPro" id="IPR001752">
    <property type="entry name" value="Kinesin_motor_dom"/>
</dbReference>
<feature type="binding site" evidence="3">
    <location>
        <begin position="97"/>
        <end position="104"/>
    </location>
    <ligand>
        <name>ATP</name>
        <dbReference type="ChEBI" id="CHEBI:30616"/>
    </ligand>
</feature>